<dbReference type="PANTHER" id="PTHR36150:SF1">
    <property type="entry name" value="DNA GYRASE INHIBITOR YACG"/>
    <property type="match status" value="1"/>
</dbReference>
<dbReference type="SUPFAM" id="SSF57716">
    <property type="entry name" value="Glucocorticoid receptor-like (DNA-binding domain)"/>
    <property type="match status" value="1"/>
</dbReference>
<dbReference type="PANTHER" id="PTHR36150">
    <property type="entry name" value="DNA GYRASE INHIBITOR YACG"/>
    <property type="match status" value="1"/>
</dbReference>
<sequence>MSVSMSSKSKTPNTPPMAAGPEVPCPTCGNTTVYAPSNPYRPFCSERCKGIDLGAWANEQFRVDAIEPPDDEDGGRPGGAGSAPASADWRH</sequence>
<feature type="binding site" evidence="3">
    <location>
        <position position="28"/>
    </location>
    <ligand>
        <name>Zn(2+)</name>
        <dbReference type="ChEBI" id="CHEBI:29105"/>
    </ligand>
</feature>
<evidence type="ECO:0000256" key="2">
    <source>
        <dbReference type="ARBA" id="ARBA00022833"/>
    </source>
</evidence>
<name>A0A7V8JQV9_9BURK</name>
<dbReference type="AlphaFoldDB" id="A0A7V8JQV9"/>
<dbReference type="GO" id="GO:0008657">
    <property type="term" value="F:DNA topoisomerase type II (double strand cut, ATP-hydrolyzing) inhibitor activity"/>
    <property type="evidence" value="ECO:0007669"/>
    <property type="project" value="UniProtKB-UniRule"/>
</dbReference>
<gene>
    <name evidence="3 5" type="primary">yacG</name>
    <name evidence="5" type="ORF">GAK30_01149</name>
</gene>
<proteinExistence type="inferred from homology"/>
<dbReference type="InterPro" id="IPR013088">
    <property type="entry name" value="Znf_NHR/GATA"/>
</dbReference>
<dbReference type="GO" id="GO:0006355">
    <property type="term" value="P:regulation of DNA-templated transcription"/>
    <property type="evidence" value="ECO:0007669"/>
    <property type="project" value="InterPro"/>
</dbReference>
<comment type="function">
    <text evidence="3">Inhibits all the catalytic activities of DNA gyrase by preventing its interaction with DNA. Acts by binding directly to the C-terminal domain of GyrB, which probably disrupts DNA binding by the gyrase.</text>
</comment>
<feature type="region of interest" description="Disordered" evidence="4">
    <location>
        <begin position="65"/>
        <end position="91"/>
    </location>
</feature>
<evidence type="ECO:0000313" key="5">
    <source>
        <dbReference type="EMBL" id="KAF1022365.1"/>
    </source>
</evidence>
<feature type="binding site" evidence="3">
    <location>
        <position position="48"/>
    </location>
    <ligand>
        <name>Zn(2+)</name>
        <dbReference type="ChEBI" id="CHEBI:29105"/>
    </ligand>
</feature>
<keyword evidence="1 3" id="KW-0479">Metal-binding</keyword>
<reference evidence="6" key="1">
    <citation type="journal article" date="2020" name="MBio">
        <title>Horizontal gene transfer to a defensive symbiont with a reduced genome amongst a multipartite beetle microbiome.</title>
        <authorList>
            <person name="Waterworth S.C."/>
            <person name="Florez L.V."/>
            <person name="Rees E.R."/>
            <person name="Hertweck C."/>
            <person name="Kaltenpoth M."/>
            <person name="Kwan J.C."/>
        </authorList>
    </citation>
    <scope>NUCLEOTIDE SEQUENCE [LARGE SCALE GENOMIC DNA]</scope>
</reference>
<accession>A0A7V8JQV9</accession>
<dbReference type="Proteomes" id="UP000461670">
    <property type="component" value="Unassembled WGS sequence"/>
</dbReference>
<evidence type="ECO:0000313" key="6">
    <source>
        <dbReference type="Proteomes" id="UP000461670"/>
    </source>
</evidence>
<dbReference type="Gene3D" id="3.30.50.10">
    <property type="entry name" value="Erythroid Transcription Factor GATA-1, subunit A"/>
    <property type="match status" value="1"/>
</dbReference>
<feature type="binding site" evidence="3">
    <location>
        <position position="25"/>
    </location>
    <ligand>
        <name>Zn(2+)</name>
        <dbReference type="ChEBI" id="CHEBI:29105"/>
    </ligand>
</feature>
<feature type="binding site" evidence="3">
    <location>
        <position position="44"/>
    </location>
    <ligand>
        <name>Zn(2+)</name>
        <dbReference type="ChEBI" id="CHEBI:29105"/>
    </ligand>
</feature>
<feature type="region of interest" description="Disordered" evidence="4">
    <location>
        <begin position="1"/>
        <end position="28"/>
    </location>
</feature>
<comment type="subunit">
    <text evidence="3">Interacts with GyrB.</text>
</comment>
<comment type="similarity">
    <text evidence="3">Belongs to the DNA gyrase inhibitor YacG family.</text>
</comment>
<protein>
    <recommendedName>
        <fullName evidence="3">DNA gyrase inhibitor YacG</fullName>
    </recommendedName>
</protein>
<dbReference type="GO" id="GO:0008270">
    <property type="term" value="F:zinc ion binding"/>
    <property type="evidence" value="ECO:0007669"/>
    <property type="project" value="UniProtKB-UniRule"/>
</dbReference>
<feature type="compositionally biased region" description="Low complexity" evidence="4">
    <location>
        <begin position="82"/>
        <end position="91"/>
    </location>
</feature>
<dbReference type="EMBL" id="WNDQ01000012">
    <property type="protein sequence ID" value="KAF1022365.1"/>
    <property type="molecule type" value="Genomic_DNA"/>
</dbReference>
<dbReference type="HAMAP" id="MF_00649">
    <property type="entry name" value="DNA_gyrase_inhibitor_YacG"/>
    <property type="match status" value="1"/>
</dbReference>
<evidence type="ECO:0000256" key="3">
    <source>
        <dbReference type="HAMAP-Rule" id="MF_00649"/>
    </source>
</evidence>
<evidence type="ECO:0000256" key="4">
    <source>
        <dbReference type="SAM" id="MobiDB-lite"/>
    </source>
</evidence>
<evidence type="ECO:0000256" key="1">
    <source>
        <dbReference type="ARBA" id="ARBA00022723"/>
    </source>
</evidence>
<dbReference type="Pfam" id="PF03884">
    <property type="entry name" value="YacG"/>
    <property type="match status" value="1"/>
</dbReference>
<keyword evidence="2 3" id="KW-0862">Zinc</keyword>
<dbReference type="InterPro" id="IPR005584">
    <property type="entry name" value="DNA_gyrase_inhibitor_YacG"/>
</dbReference>
<feature type="compositionally biased region" description="Polar residues" evidence="4">
    <location>
        <begin position="1"/>
        <end position="12"/>
    </location>
</feature>
<organism evidence="5 6">
    <name type="scientific">Paracidovorax wautersii</name>
    <dbReference type="NCBI Taxonomy" id="1177982"/>
    <lineage>
        <taxon>Bacteria</taxon>
        <taxon>Pseudomonadati</taxon>
        <taxon>Pseudomonadota</taxon>
        <taxon>Betaproteobacteria</taxon>
        <taxon>Burkholderiales</taxon>
        <taxon>Comamonadaceae</taxon>
        <taxon>Paracidovorax</taxon>
    </lineage>
</organism>
<comment type="caution">
    <text evidence="5">The sequence shown here is derived from an EMBL/GenBank/DDBJ whole genome shotgun (WGS) entry which is preliminary data.</text>
</comment>
<comment type="cofactor">
    <cofactor evidence="3">
        <name>Zn(2+)</name>
        <dbReference type="ChEBI" id="CHEBI:29105"/>
    </cofactor>
    <text evidence="3">Binds 1 zinc ion.</text>
</comment>